<proteinExistence type="predicted"/>
<organism evidence="1 2">
    <name type="scientific">Phyllobacterium sophorae</name>
    <dbReference type="NCBI Taxonomy" id="1520277"/>
    <lineage>
        <taxon>Bacteria</taxon>
        <taxon>Pseudomonadati</taxon>
        <taxon>Pseudomonadota</taxon>
        <taxon>Alphaproteobacteria</taxon>
        <taxon>Hyphomicrobiales</taxon>
        <taxon>Phyllobacteriaceae</taxon>
        <taxon>Phyllobacterium</taxon>
    </lineage>
</organism>
<evidence type="ECO:0000313" key="1">
    <source>
        <dbReference type="EMBL" id="PSH61817.1"/>
    </source>
</evidence>
<gene>
    <name evidence="1" type="ORF">CU103_21045</name>
</gene>
<dbReference type="Proteomes" id="UP000241764">
    <property type="component" value="Unassembled WGS sequence"/>
</dbReference>
<sequence length="63" mass="7398">MQSDGLQSQNSYQNCQYNLSPIPLDTRLDTTGKTIIVVVQIIICREIFIWDWKILGWWAKQAR</sequence>
<keyword evidence="2" id="KW-1185">Reference proteome</keyword>
<accession>A0A2P7B5R3</accession>
<dbReference type="AlphaFoldDB" id="A0A2P7B5R3"/>
<name>A0A2P7B5R3_9HYPH</name>
<evidence type="ECO:0000313" key="2">
    <source>
        <dbReference type="Proteomes" id="UP000241764"/>
    </source>
</evidence>
<dbReference type="EMBL" id="PGGM01000011">
    <property type="protein sequence ID" value="PSH61817.1"/>
    <property type="molecule type" value="Genomic_DNA"/>
</dbReference>
<comment type="caution">
    <text evidence="1">The sequence shown here is derived from an EMBL/GenBank/DDBJ whole genome shotgun (WGS) entry which is preliminary data.</text>
</comment>
<reference evidence="2" key="1">
    <citation type="submission" date="2017-11" db="EMBL/GenBank/DDBJ databases">
        <authorList>
            <person name="Kuznetsova I."/>
            <person name="Sazanova A."/>
            <person name="Chirak E."/>
            <person name="Safronova V."/>
            <person name="Willems A."/>
        </authorList>
    </citation>
    <scope>NUCLEOTIDE SEQUENCE [LARGE SCALE GENOMIC DNA]</scope>
    <source>
        <strain evidence="2">CCBAU 03422</strain>
    </source>
</reference>
<protein>
    <submittedName>
        <fullName evidence="1">Uncharacterized protein</fullName>
    </submittedName>
</protein>